<evidence type="ECO:0000259" key="6">
    <source>
        <dbReference type="Pfam" id="PF02776"/>
    </source>
</evidence>
<dbReference type="InterPro" id="IPR007345">
    <property type="entry name" value="Polysacch_pyruvyl_Trfase"/>
</dbReference>
<evidence type="ECO:0000313" key="9">
    <source>
        <dbReference type="Proteomes" id="UP001186159"/>
    </source>
</evidence>
<evidence type="ECO:0000256" key="3">
    <source>
        <dbReference type="ARBA" id="ARBA00022842"/>
    </source>
</evidence>
<dbReference type="RefSeq" id="WP_289440808.1">
    <property type="nucleotide sequence ID" value="NZ_JAUCAO010000002.1"/>
</dbReference>
<accession>A0ABD5GUI2</accession>
<evidence type="ECO:0000256" key="2">
    <source>
        <dbReference type="ARBA" id="ARBA00022723"/>
    </source>
</evidence>
<feature type="domain" description="Thiamine pyrophosphate enzyme N-terminal TPP-binding" evidence="6">
    <location>
        <begin position="510"/>
        <end position="607"/>
    </location>
</feature>
<evidence type="ECO:0000256" key="5">
    <source>
        <dbReference type="ARBA" id="ARBA00023211"/>
    </source>
</evidence>
<organism evidence="8 9">
    <name type="scientific">Lactococcus lactis</name>
    <dbReference type="NCBI Taxonomy" id="1358"/>
    <lineage>
        <taxon>Bacteria</taxon>
        <taxon>Bacillati</taxon>
        <taxon>Bacillota</taxon>
        <taxon>Bacilli</taxon>
        <taxon>Lactobacillales</taxon>
        <taxon>Streptococcaceae</taxon>
        <taxon>Lactococcus</taxon>
    </lineage>
</organism>
<dbReference type="EC" id="2.2.1.9" evidence="8"/>
<dbReference type="PANTHER" id="PTHR42916">
    <property type="entry name" value="2-SUCCINYL-5-ENOLPYRUVYL-6-HYDROXY-3-CYCLOHEXENE-1-CARBOXYLATE SYNTHASE"/>
    <property type="match status" value="1"/>
</dbReference>
<dbReference type="InterPro" id="IPR012001">
    <property type="entry name" value="Thiamin_PyroP_enz_TPP-bd_dom"/>
</dbReference>
<dbReference type="Pfam" id="PF04230">
    <property type="entry name" value="PS_pyruv_trans"/>
    <property type="match status" value="1"/>
</dbReference>
<dbReference type="SUPFAM" id="SSF52518">
    <property type="entry name" value="Thiamin diphosphate-binding fold (THDP-binding)"/>
    <property type="match status" value="2"/>
</dbReference>
<dbReference type="Pfam" id="PF02776">
    <property type="entry name" value="TPP_enzyme_N"/>
    <property type="match status" value="1"/>
</dbReference>
<keyword evidence="4" id="KW-0786">Thiamine pyrophosphate</keyword>
<feature type="domain" description="Polysaccharide pyruvyl transferase" evidence="7">
    <location>
        <begin position="19"/>
        <end position="303"/>
    </location>
</feature>
<dbReference type="InterPro" id="IPR029061">
    <property type="entry name" value="THDP-binding"/>
</dbReference>
<keyword evidence="3" id="KW-0460">Magnesium</keyword>
<dbReference type="NCBIfam" id="TIGR00173">
    <property type="entry name" value="menD"/>
    <property type="match status" value="1"/>
</dbReference>
<sequence>MKNNKKYDVAILGWWHNSNYGSMLTYYALKKAIENLDYSTLMVNESMGYPNRHKLPNDAPGMTFARRQNYAYTEQEHFLENEKYNELADTFVVGSDQLWNPYIGRINDDLFLNFTADDKKRIAYGTSIGNFSRPKFSSEHFGEDFEQVERQNLSRFDWVSMRESDGISYFKENLGIDAPQVVDPVFLIDPKEYWKLADEATINFEEEYMLAFILDPDEDKKRNIEAVADKLGFNKIVVFTDANGPRINYARSIFNSERYEVIDDIRPENFLYAYKNAEYVVTDSFHGSCFSYIAQKPFSVFYNTIRGANRFASLMTLFKLGDTRRIYPENTAEDINANINVSKVIDFTDGNANLKIEREKSYNWLEKALSVDKATDKILPGATMKRNFDNLKSVKLSLRNVLLTNKFVFYRQGQHGETLRQDVGFNADGTLSGTNPINEKSWKLEENRLIFYGESNQETTVWDNLNEGYRADDFRIVGEFIPNKAVHHVLESVPAAIKRDNSNPDFYKTKILLSRLKAYGIKYVVMAPGGRDVVLVRAFENHRDFFDIHYVIDERSAGYYALGLANKTKEPVVIMVTSGTAVSNLAPAVTEAYYMDLPLIVITADRYPEFHEIGEDQTIEQANIFEPMIKKSVNLPVTKEGRTDWYTNRLISEAILEARHNGTGPIHINLSFDILPNMAPIHASYELPRMKHVLRVTKQDSLARWEDYVQTLLKTRKILLVYGQDYKPTNTQKANIEKFASRYNVVILADWLSNIQGDKVVYPFNTLQRMTQRQFNEKLLPDIVLSVGGKNVMNHPINFKLRGAPMSVRHWRIAADGKFKDLFFHLTSILETNPDWFFEYFSNKAENHINDEQYLNSWKEEVKKYPATIHENYNNHYATQQLMEKMPEGSLFHIGVGSAFMLTHSENTVPGKDLEVFLNMGTNGIDGSASAYMGQVAADTSERLKFLLIGDVSFFYDMNSLWNKKLKKNIRIMMVNNSGSQLLRHYEAKGSAAPHNTVAEGWVKSLGFDYIASHDKEGFDEGLKRFTSNDEGPIFFEVFL</sequence>
<keyword evidence="5" id="KW-0464">Manganese</keyword>
<evidence type="ECO:0000313" key="8">
    <source>
        <dbReference type="EMBL" id="MDV2619689.1"/>
    </source>
</evidence>
<dbReference type="Gene3D" id="3.40.50.970">
    <property type="match status" value="2"/>
</dbReference>
<dbReference type="PANTHER" id="PTHR42916:SF1">
    <property type="entry name" value="PROTEIN PHYLLO, CHLOROPLASTIC"/>
    <property type="match status" value="1"/>
</dbReference>
<evidence type="ECO:0000256" key="4">
    <source>
        <dbReference type="ARBA" id="ARBA00023052"/>
    </source>
</evidence>
<dbReference type="CDD" id="cd07037">
    <property type="entry name" value="TPP_PYR_MenD"/>
    <property type="match status" value="1"/>
</dbReference>
<comment type="caution">
    <text evidence="8">The sequence shown here is derived from an EMBL/GenBank/DDBJ whole genome shotgun (WGS) entry which is preliminary data.</text>
</comment>
<dbReference type="AlphaFoldDB" id="A0ABD5GUI2"/>
<protein>
    <submittedName>
        <fullName evidence="8">2-succinyl-5-enolpyruvyl-6-hydroxy-3-cyclohexene-1-carboxylic-acid synthase</fullName>
        <ecNumber evidence="8">2.2.1.9</ecNumber>
    </submittedName>
</protein>
<dbReference type="Gene3D" id="3.40.50.1220">
    <property type="entry name" value="TPP-binding domain"/>
    <property type="match status" value="1"/>
</dbReference>
<keyword evidence="2" id="KW-0479">Metal-binding</keyword>
<dbReference type="GO" id="GO:0070204">
    <property type="term" value="F:2-succinyl-5-enolpyruvyl-6-hydroxy-3-cyclohexene-1-carboxylic-acid synthase activity"/>
    <property type="evidence" value="ECO:0007669"/>
    <property type="project" value="UniProtKB-EC"/>
</dbReference>
<reference evidence="8 9" key="1">
    <citation type="submission" date="2023-10" db="EMBL/GenBank/DDBJ databases">
        <title>Production of high quality cheese from raw caw milk (raw cheese).</title>
        <authorList>
            <person name="Samouris G."/>
        </authorList>
    </citation>
    <scope>NUCLEOTIDE SEQUENCE [LARGE SCALE GENOMIC DNA]</scope>
    <source>
        <strain evidence="8 9">MRS-5</strain>
    </source>
</reference>
<gene>
    <name evidence="8" type="primary">menD</name>
    <name evidence="8" type="ORF">RZO27_11240</name>
</gene>
<dbReference type="InterPro" id="IPR004433">
    <property type="entry name" value="MenaQ_synth_MenD"/>
</dbReference>
<proteinExistence type="predicted"/>
<dbReference type="GO" id="GO:0046872">
    <property type="term" value="F:metal ion binding"/>
    <property type="evidence" value="ECO:0007669"/>
    <property type="project" value="UniProtKB-KW"/>
</dbReference>
<dbReference type="Proteomes" id="UP001186159">
    <property type="component" value="Unassembled WGS sequence"/>
</dbReference>
<keyword evidence="1 8" id="KW-0808">Transferase</keyword>
<evidence type="ECO:0000256" key="1">
    <source>
        <dbReference type="ARBA" id="ARBA00022679"/>
    </source>
</evidence>
<evidence type="ECO:0000259" key="7">
    <source>
        <dbReference type="Pfam" id="PF04230"/>
    </source>
</evidence>
<name>A0ABD5GUI2_9LACT</name>
<dbReference type="EMBL" id="JAWHVN010000062">
    <property type="protein sequence ID" value="MDV2619689.1"/>
    <property type="molecule type" value="Genomic_DNA"/>
</dbReference>